<proteinExistence type="predicted"/>
<protein>
    <submittedName>
        <fullName evidence="1">Uncharacterized protein</fullName>
    </submittedName>
</protein>
<evidence type="ECO:0000313" key="2">
    <source>
        <dbReference type="Proteomes" id="UP000790377"/>
    </source>
</evidence>
<accession>A0ACB7ZXD8</accession>
<evidence type="ECO:0000313" key="1">
    <source>
        <dbReference type="EMBL" id="KAH7905905.1"/>
    </source>
</evidence>
<keyword evidence="2" id="KW-1185">Reference proteome</keyword>
<reference evidence="1" key="1">
    <citation type="journal article" date="2021" name="New Phytol.">
        <title>Evolutionary innovations through gain and loss of genes in the ectomycorrhizal Boletales.</title>
        <authorList>
            <person name="Wu G."/>
            <person name="Miyauchi S."/>
            <person name="Morin E."/>
            <person name="Kuo A."/>
            <person name="Drula E."/>
            <person name="Varga T."/>
            <person name="Kohler A."/>
            <person name="Feng B."/>
            <person name="Cao Y."/>
            <person name="Lipzen A."/>
            <person name="Daum C."/>
            <person name="Hundley H."/>
            <person name="Pangilinan J."/>
            <person name="Johnson J."/>
            <person name="Barry K."/>
            <person name="LaButti K."/>
            <person name="Ng V."/>
            <person name="Ahrendt S."/>
            <person name="Min B."/>
            <person name="Choi I.G."/>
            <person name="Park H."/>
            <person name="Plett J.M."/>
            <person name="Magnuson J."/>
            <person name="Spatafora J.W."/>
            <person name="Nagy L.G."/>
            <person name="Henrissat B."/>
            <person name="Grigoriev I.V."/>
            <person name="Yang Z.L."/>
            <person name="Xu J."/>
            <person name="Martin F.M."/>
        </authorList>
    </citation>
    <scope>NUCLEOTIDE SEQUENCE</scope>
    <source>
        <strain evidence="1">ATCC 28755</strain>
    </source>
</reference>
<sequence>MQVPFLYIRLGNFPPAFISKLHALLRRLTKVAVVELDLPSASNARWRRLLSGIQLDELETIYTTAPHEELAAFLHRHPLIQHLRIEGCTSSVCSLKEIPLPSLTEVTGPISCLATLINKNPINRAFATQEEAQTPPPLPRLLFSLSTSTATLTVLYLDFDPNERDILRQVAAAAPFLTALKLSEKPLSTTRGVRLRRAWNNSLEWRNDLLLLGCMSRFLLKTAAPLVDTPGDKEEEASVVSSWARVVRRGGVEDHPALEHLTLWYISEVDGGVLCYWDKVVGEGRSWVRAGSVFSPDSEAFV</sequence>
<dbReference type="Proteomes" id="UP000790377">
    <property type="component" value="Unassembled WGS sequence"/>
</dbReference>
<dbReference type="EMBL" id="MU268104">
    <property type="protein sequence ID" value="KAH7905905.1"/>
    <property type="molecule type" value="Genomic_DNA"/>
</dbReference>
<comment type="caution">
    <text evidence="1">The sequence shown here is derived from an EMBL/GenBank/DDBJ whole genome shotgun (WGS) entry which is preliminary data.</text>
</comment>
<organism evidence="1 2">
    <name type="scientific">Hygrophoropsis aurantiaca</name>
    <dbReference type="NCBI Taxonomy" id="72124"/>
    <lineage>
        <taxon>Eukaryota</taxon>
        <taxon>Fungi</taxon>
        <taxon>Dikarya</taxon>
        <taxon>Basidiomycota</taxon>
        <taxon>Agaricomycotina</taxon>
        <taxon>Agaricomycetes</taxon>
        <taxon>Agaricomycetidae</taxon>
        <taxon>Boletales</taxon>
        <taxon>Coniophorineae</taxon>
        <taxon>Hygrophoropsidaceae</taxon>
        <taxon>Hygrophoropsis</taxon>
    </lineage>
</organism>
<gene>
    <name evidence="1" type="ORF">BJ138DRAFT_1017058</name>
</gene>
<name>A0ACB7ZXD8_9AGAM</name>